<evidence type="ECO:0000313" key="3">
    <source>
        <dbReference type="Proteomes" id="UP001518976"/>
    </source>
</evidence>
<feature type="region of interest" description="Disordered" evidence="1">
    <location>
        <begin position="288"/>
        <end position="371"/>
    </location>
</feature>
<feature type="region of interest" description="Disordered" evidence="1">
    <location>
        <begin position="138"/>
        <end position="188"/>
    </location>
</feature>
<reference evidence="2 3" key="1">
    <citation type="submission" date="2021-02" db="EMBL/GenBank/DDBJ databases">
        <title>Streptomyces spirodelae sp. nov., isolated from duckweed.</title>
        <authorList>
            <person name="Saimee Y."/>
            <person name="Duangmal K."/>
        </authorList>
    </citation>
    <scope>NUCLEOTIDE SEQUENCE [LARGE SCALE GENOMIC DNA]</scope>
    <source>
        <strain evidence="2 3">DW4-2</strain>
    </source>
</reference>
<dbReference type="Proteomes" id="UP001518976">
    <property type="component" value="Unassembled WGS sequence"/>
</dbReference>
<dbReference type="RefSeq" id="WP_209263591.1">
    <property type="nucleotide sequence ID" value="NZ_JAFFZN010000003.1"/>
</dbReference>
<gene>
    <name evidence="2" type="ORF">JW592_04705</name>
</gene>
<comment type="caution">
    <text evidence="2">The sequence shown here is derived from an EMBL/GenBank/DDBJ whole genome shotgun (WGS) entry which is preliminary data.</text>
</comment>
<proteinExistence type="predicted"/>
<keyword evidence="3" id="KW-1185">Reference proteome</keyword>
<dbReference type="EMBL" id="JAFFZN010000003">
    <property type="protein sequence ID" value="MBO8184777.1"/>
    <property type="molecule type" value="Genomic_DNA"/>
</dbReference>
<feature type="compositionally biased region" description="Basic and acidic residues" evidence="1">
    <location>
        <begin position="164"/>
        <end position="188"/>
    </location>
</feature>
<evidence type="ECO:0008006" key="4">
    <source>
        <dbReference type="Google" id="ProtNLM"/>
    </source>
</evidence>
<evidence type="ECO:0000256" key="1">
    <source>
        <dbReference type="SAM" id="MobiDB-lite"/>
    </source>
</evidence>
<organism evidence="2 3">
    <name type="scientific">Streptomyces spirodelae</name>
    <dbReference type="NCBI Taxonomy" id="2812904"/>
    <lineage>
        <taxon>Bacteria</taxon>
        <taxon>Bacillati</taxon>
        <taxon>Actinomycetota</taxon>
        <taxon>Actinomycetes</taxon>
        <taxon>Kitasatosporales</taxon>
        <taxon>Streptomycetaceae</taxon>
        <taxon>Streptomyces</taxon>
    </lineage>
</organism>
<evidence type="ECO:0000313" key="2">
    <source>
        <dbReference type="EMBL" id="MBO8184777.1"/>
    </source>
</evidence>
<name>A0ABS3WPI8_9ACTN</name>
<accession>A0ABS3WPI8</accession>
<sequence>MPNDVNAPTRAPFLQTPESLIDNVGITPTALRLLQALAKLPPRNARNSDTVAKSLRMGKDRTNAARKVLREQGHWHARKRQNPRGEIRDQRLASLAPLRTRTEIETGWAAAEEAARLGKDTAESRRLGVRIVNSAEWLPRPEPHTRAPEPAAGSPAPRPTRRRPQGDKTSNEHHTPHPSPKIREAEATAAREEDLGLGALTGPLASYAQRAERLLLQLRRTAPELVLTHSEARELAQVAGHYLLRGEEAETLRTVLTHGLPPEGVRCPREFARHRLLRYLPPVPDCPTPTAVVRSSPGRAHPAAGDRSDRPGGPAHRIRQGHGWRAVLADAARQPGPGVPAQTPAADQQSVGISCPSHPRRASSASGRQRD</sequence>
<feature type="region of interest" description="Disordered" evidence="1">
    <location>
        <begin position="73"/>
        <end position="93"/>
    </location>
</feature>
<protein>
    <recommendedName>
        <fullName evidence="4">MarR family transcriptional regulator</fullName>
    </recommendedName>
</protein>